<dbReference type="GO" id="GO:0006508">
    <property type="term" value="P:proteolysis"/>
    <property type="evidence" value="ECO:0007669"/>
    <property type="project" value="UniProtKB-KW"/>
</dbReference>
<protein>
    <submittedName>
        <fullName evidence="3">Acid protease</fullName>
    </submittedName>
</protein>
<dbReference type="InterPro" id="IPR021109">
    <property type="entry name" value="Peptidase_aspartic_dom_sf"/>
</dbReference>
<name>A0A371DAU4_9APHY</name>
<dbReference type="PANTHER" id="PTHR47966:SF51">
    <property type="entry name" value="BETA-SITE APP-CLEAVING ENZYME, ISOFORM A-RELATED"/>
    <property type="match status" value="1"/>
</dbReference>
<organism evidence="3 4">
    <name type="scientific">Lentinus brumalis</name>
    <dbReference type="NCBI Taxonomy" id="2498619"/>
    <lineage>
        <taxon>Eukaryota</taxon>
        <taxon>Fungi</taxon>
        <taxon>Dikarya</taxon>
        <taxon>Basidiomycota</taxon>
        <taxon>Agaricomycotina</taxon>
        <taxon>Agaricomycetes</taxon>
        <taxon>Polyporales</taxon>
        <taxon>Polyporaceae</taxon>
        <taxon>Lentinus</taxon>
    </lineage>
</organism>
<keyword evidence="3" id="KW-0645">Protease</keyword>
<evidence type="ECO:0000259" key="2">
    <source>
        <dbReference type="PROSITE" id="PS51767"/>
    </source>
</evidence>
<keyword evidence="4" id="KW-1185">Reference proteome</keyword>
<dbReference type="GO" id="GO:0004190">
    <property type="term" value="F:aspartic-type endopeptidase activity"/>
    <property type="evidence" value="ECO:0007669"/>
    <property type="project" value="InterPro"/>
</dbReference>
<evidence type="ECO:0000313" key="3">
    <source>
        <dbReference type="EMBL" id="RDX49646.1"/>
    </source>
</evidence>
<dbReference type="Pfam" id="PF00026">
    <property type="entry name" value="Asp"/>
    <property type="match status" value="1"/>
</dbReference>
<gene>
    <name evidence="3" type="ORF">OH76DRAFT_1418375</name>
</gene>
<sequence>MSFWIRAHRTFGLLPIDRLPASQSDGISIFDANVDDAAVFVDVNPLHSPSATVQEPRGRPGVRGVVTQILNNLLTSLVSGLMGLGFILTRFVDVQSAQALEPGRTFNLGAVNTSLYTGDIDYQPIPEGQEGYWIQELAGLTVNGQPVTLDAGSASYAAIDTGTTRVGGPADSTSALYAQIPGSETLTGDNTGYYTYPCDTNVTVTIKFGDHSNVWPILNADFLLMQVSENSCVAGFFQLDTSGTSAPPWIIGDTFVKNVYSVFRASPVMVITGSRSMD</sequence>
<dbReference type="Gene3D" id="2.40.70.10">
    <property type="entry name" value="Acid Proteases"/>
    <property type="match status" value="1"/>
</dbReference>
<dbReference type="InterPro" id="IPR001461">
    <property type="entry name" value="Aspartic_peptidase_A1"/>
</dbReference>
<dbReference type="OrthoDB" id="771136at2759"/>
<evidence type="ECO:0000313" key="4">
    <source>
        <dbReference type="Proteomes" id="UP000256964"/>
    </source>
</evidence>
<reference evidence="3 4" key="1">
    <citation type="journal article" date="2018" name="Biotechnol. Biofuels">
        <title>Integrative visual omics of the white-rot fungus Polyporus brumalis exposes the biotechnological potential of its oxidative enzymes for delignifying raw plant biomass.</title>
        <authorList>
            <person name="Miyauchi S."/>
            <person name="Rancon A."/>
            <person name="Drula E."/>
            <person name="Hage H."/>
            <person name="Chaduli D."/>
            <person name="Favel A."/>
            <person name="Grisel S."/>
            <person name="Henrissat B."/>
            <person name="Herpoel-Gimbert I."/>
            <person name="Ruiz-Duenas F.J."/>
            <person name="Chevret D."/>
            <person name="Hainaut M."/>
            <person name="Lin J."/>
            <person name="Wang M."/>
            <person name="Pangilinan J."/>
            <person name="Lipzen A."/>
            <person name="Lesage-Meessen L."/>
            <person name="Navarro D."/>
            <person name="Riley R."/>
            <person name="Grigoriev I.V."/>
            <person name="Zhou S."/>
            <person name="Raouche S."/>
            <person name="Rosso M.N."/>
        </authorList>
    </citation>
    <scope>NUCLEOTIDE SEQUENCE [LARGE SCALE GENOMIC DNA]</scope>
    <source>
        <strain evidence="3 4">BRFM 1820</strain>
    </source>
</reference>
<dbReference type="STRING" id="139420.A0A371DAU4"/>
<dbReference type="PANTHER" id="PTHR47966">
    <property type="entry name" value="BETA-SITE APP-CLEAVING ENZYME, ISOFORM A-RELATED"/>
    <property type="match status" value="1"/>
</dbReference>
<accession>A0A371DAU4</accession>
<dbReference type="CDD" id="cd05471">
    <property type="entry name" value="pepsin_like"/>
    <property type="match status" value="1"/>
</dbReference>
<keyword evidence="3" id="KW-0378">Hydrolase</keyword>
<dbReference type="EMBL" id="KZ857404">
    <property type="protein sequence ID" value="RDX49646.1"/>
    <property type="molecule type" value="Genomic_DNA"/>
</dbReference>
<dbReference type="PRINTS" id="PR00792">
    <property type="entry name" value="PEPSIN"/>
</dbReference>
<comment type="similarity">
    <text evidence="1">Belongs to the peptidase A1 family.</text>
</comment>
<dbReference type="PROSITE" id="PS51767">
    <property type="entry name" value="PEPTIDASE_A1"/>
    <property type="match status" value="1"/>
</dbReference>
<feature type="domain" description="Peptidase A1" evidence="2">
    <location>
        <begin position="1"/>
        <end position="273"/>
    </location>
</feature>
<dbReference type="InterPro" id="IPR033121">
    <property type="entry name" value="PEPTIDASE_A1"/>
</dbReference>
<dbReference type="SUPFAM" id="SSF50630">
    <property type="entry name" value="Acid proteases"/>
    <property type="match status" value="1"/>
</dbReference>
<evidence type="ECO:0000256" key="1">
    <source>
        <dbReference type="ARBA" id="ARBA00007447"/>
    </source>
</evidence>
<proteinExistence type="inferred from homology"/>
<dbReference type="AlphaFoldDB" id="A0A371DAU4"/>
<dbReference type="InterPro" id="IPR034164">
    <property type="entry name" value="Pepsin-like_dom"/>
</dbReference>
<dbReference type="Proteomes" id="UP000256964">
    <property type="component" value="Unassembled WGS sequence"/>
</dbReference>